<feature type="region of interest" description="Disordered" evidence="1">
    <location>
        <begin position="373"/>
        <end position="467"/>
    </location>
</feature>
<feature type="compositionally biased region" description="Polar residues" evidence="1">
    <location>
        <begin position="252"/>
        <end position="270"/>
    </location>
</feature>
<gene>
    <name evidence="2" type="ORF">ASPWEDRAFT_52178</name>
</gene>
<dbReference type="RefSeq" id="XP_040687450.1">
    <property type="nucleotide sequence ID" value="XM_040837716.1"/>
</dbReference>
<dbReference type="VEuPathDB" id="FungiDB:ASPWEDRAFT_52178"/>
<feature type="region of interest" description="Disordered" evidence="1">
    <location>
        <begin position="299"/>
        <end position="358"/>
    </location>
</feature>
<dbReference type="STRING" id="1073089.A0A1L9RFU5"/>
<evidence type="ECO:0000313" key="2">
    <source>
        <dbReference type="EMBL" id="OJJ33774.1"/>
    </source>
</evidence>
<protein>
    <recommendedName>
        <fullName evidence="4">M protein repeat protein</fullName>
    </recommendedName>
</protein>
<feature type="region of interest" description="Disordered" evidence="1">
    <location>
        <begin position="1"/>
        <end position="213"/>
    </location>
</feature>
<feature type="compositionally biased region" description="Polar residues" evidence="1">
    <location>
        <begin position="335"/>
        <end position="345"/>
    </location>
</feature>
<feature type="compositionally biased region" description="Basic and acidic residues" evidence="1">
    <location>
        <begin position="319"/>
        <end position="334"/>
    </location>
</feature>
<feature type="compositionally biased region" description="Basic and acidic residues" evidence="1">
    <location>
        <begin position="434"/>
        <end position="451"/>
    </location>
</feature>
<name>A0A1L9RFU5_ASPWE</name>
<dbReference type="PANTHER" id="PTHR23313">
    <property type="entry name" value="TSEC1-RELATED"/>
    <property type="match status" value="1"/>
</dbReference>
<feature type="compositionally biased region" description="Basic residues" evidence="1">
    <location>
        <begin position="15"/>
        <end position="32"/>
    </location>
</feature>
<feature type="compositionally biased region" description="Low complexity" evidence="1">
    <location>
        <begin position="135"/>
        <end position="164"/>
    </location>
</feature>
<reference evidence="3" key="1">
    <citation type="journal article" date="2017" name="Genome Biol.">
        <title>Comparative genomics reveals high biological diversity and specific adaptations in the industrially and medically important fungal genus Aspergillus.</title>
        <authorList>
            <person name="de Vries R.P."/>
            <person name="Riley R."/>
            <person name="Wiebenga A."/>
            <person name="Aguilar-Osorio G."/>
            <person name="Amillis S."/>
            <person name="Uchima C.A."/>
            <person name="Anderluh G."/>
            <person name="Asadollahi M."/>
            <person name="Askin M."/>
            <person name="Barry K."/>
            <person name="Battaglia E."/>
            <person name="Bayram O."/>
            <person name="Benocci T."/>
            <person name="Braus-Stromeyer S.A."/>
            <person name="Caldana C."/>
            <person name="Canovas D."/>
            <person name="Cerqueira G.C."/>
            <person name="Chen F."/>
            <person name="Chen W."/>
            <person name="Choi C."/>
            <person name="Clum A."/>
            <person name="Dos Santos R.A."/>
            <person name="Damasio A.R."/>
            <person name="Diallinas G."/>
            <person name="Emri T."/>
            <person name="Fekete E."/>
            <person name="Flipphi M."/>
            <person name="Freyberg S."/>
            <person name="Gallo A."/>
            <person name="Gournas C."/>
            <person name="Habgood R."/>
            <person name="Hainaut M."/>
            <person name="Harispe M.L."/>
            <person name="Henrissat B."/>
            <person name="Hilden K.S."/>
            <person name="Hope R."/>
            <person name="Hossain A."/>
            <person name="Karabika E."/>
            <person name="Karaffa L."/>
            <person name="Karanyi Z."/>
            <person name="Krasevec N."/>
            <person name="Kuo A."/>
            <person name="Kusch H."/>
            <person name="LaButti K."/>
            <person name="Lagendijk E.L."/>
            <person name="Lapidus A."/>
            <person name="Levasseur A."/>
            <person name="Lindquist E."/>
            <person name="Lipzen A."/>
            <person name="Logrieco A.F."/>
            <person name="MacCabe A."/>
            <person name="Maekelae M.R."/>
            <person name="Malavazi I."/>
            <person name="Melin P."/>
            <person name="Meyer V."/>
            <person name="Mielnichuk N."/>
            <person name="Miskei M."/>
            <person name="Molnar A.P."/>
            <person name="Mule G."/>
            <person name="Ngan C.Y."/>
            <person name="Orejas M."/>
            <person name="Orosz E."/>
            <person name="Ouedraogo J.P."/>
            <person name="Overkamp K.M."/>
            <person name="Park H.-S."/>
            <person name="Perrone G."/>
            <person name="Piumi F."/>
            <person name="Punt P.J."/>
            <person name="Ram A.F."/>
            <person name="Ramon A."/>
            <person name="Rauscher S."/>
            <person name="Record E."/>
            <person name="Riano-Pachon D.M."/>
            <person name="Robert V."/>
            <person name="Roehrig J."/>
            <person name="Ruller R."/>
            <person name="Salamov A."/>
            <person name="Salih N.S."/>
            <person name="Samson R.A."/>
            <person name="Sandor E."/>
            <person name="Sanguinetti M."/>
            <person name="Schuetze T."/>
            <person name="Sepcic K."/>
            <person name="Shelest E."/>
            <person name="Sherlock G."/>
            <person name="Sophianopoulou V."/>
            <person name="Squina F.M."/>
            <person name="Sun H."/>
            <person name="Susca A."/>
            <person name="Todd R.B."/>
            <person name="Tsang A."/>
            <person name="Unkles S.E."/>
            <person name="van de Wiele N."/>
            <person name="van Rossen-Uffink D."/>
            <person name="Oliveira J.V."/>
            <person name="Vesth T.C."/>
            <person name="Visser J."/>
            <person name="Yu J.-H."/>
            <person name="Zhou M."/>
            <person name="Andersen M.R."/>
            <person name="Archer D.B."/>
            <person name="Baker S.E."/>
            <person name="Benoit I."/>
            <person name="Brakhage A.A."/>
            <person name="Braus G.H."/>
            <person name="Fischer R."/>
            <person name="Frisvad J.C."/>
            <person name="Goldman G.H."/>
            <person name="Houbraken J."/>
            <person name="Oakley B."/>
            <person name="Pocsi I."/>
            <person name="Scazzocchio C."/>
            <person name="Seiboth B."/>
            <person name="vanKuyk P.A."/>
            <person name="Wortman J."/>
            <person name="Dyer P.S."/>
            <person name="Grigoriev I.V."/>
        </authorList>
    </citation>
    <scope>NUCLEOTIDE SEQUENCE [LARGE SCALE GENOMIC DNA]</scope>
    <source>
        <strain evidence="3">DTO 134E9</strain>
    </source>
</reference>
<organism evidence="2 3">
    <name type="scientific">Aspergillus wentii DTO 134E9</name>
    <dbReference type="NCBI Taxonomy" id="1073089"/>
    <lineage>
        <taxon>Eukaryota</taxon>
        <taxon>Fungi</taxon>
        <taxon>Dikarya</taxon>
        <taxon>Ascomycota</taxon>
        <taxon>Pezizomycotina</taxon>
        <taxon>Eurotiomycetes</taxon>
        <taxon>Eurotiomycetidae</taxon>
        <taxon>Eurotiales</taxon>
        <taxon>Aspergillaceae</taxon>
        <taxon>Aspergillus</taxon>
        <taxon>Aspergillus subgen. Cremei</taxon>
    </lineage>
</organism>
<dbReference type="PANTHER" id="PTHR23313:SF0">
    <property type="entry name" value="TESTIS-EXPRESSED PROTEIN 9"/>
    <property type="match status" value="1"/>
</dbReference>
<dbReference type="GeneID" id="63753564"/>
<keyword evidence="3" id="KW-1185">Reference proteome</keyword>
<sequence length="646" mass="71307">MADDEERVKAEKLAAAKKRVAQLQKQKKKANKKSTAGTDTLKESESPKDAGTPSEAATPAEETPVAEKQDEPESAGREKSEEPESQHEPEQQAESPSEPMPEAPTSPGSDVDAQPAKLDATPRAGHGRQPSLSIQSKMRSSSFRKSSVSQGSVSPSPAAALKSPSLPPLTADGDSVQEVYRKQSTRIEELEKDNKRLEKELEEGTGRWKKTEDQLEDLREASVDIAELKDKLEKAEQKAADIDALKDEIASLQRQNSHLQTRSHRNTGPSESPPADLVQQLESKAATIESMELEISDLRAQLSSQSTSSSAHESQIAALEEKLSNSEAALEKSQQELSDSKNALTRASEKAVKEGVDKTSTETLINNLKREVEELKEGKTESEKKTDTLEKKLQALGNLHKESESRHQARLRESEKTEKEAAVLRKRLANLENENLRLKEERDRVSKRDATGADDEGLDELEDEERSRLERRIRELEGENFDLRRGVWQEKRHELSGDNNGVNSPDAANPAANAFDDVDLVGGTGDHSRRRSLAQQQHSSFSTVLSSGFAAFTGGNAGRGRASSNQQHPPATRGSLELLSEENLDDEFDEAEFARAQAEEEARKRVEWVREIKRKLKDWNGWRLDLVDSRAGAEGAGVGMGEIFEV</sequence>
<dbReference type="OrthoDB" id="5413982at2759"/>
<feature type="compositionally biased region" description="Basic and acidic residues" evidence="1">
    <location>
        <begin position="373"/>
        <end position="423"/>
    </location>
</feature>
<accession>A0A1L9RFU5</accession>
<feature type="compositionally biased region" description="Basic and acidic residues" evidence="1">
    <location>
        <begin position="179"/>
        <end position="213"/>
    </location>
</feature>
<dbReference type="Gene3D" id="1.10.287.1490">
    <property type="match status" value="1"/>
</dbReference>
<feature type="compositionally biased region" description="Basic and acidic residues" evidence="1">
    <location>
        <begin position="1"/>
        <end position="14"/>
    </location>
</feature>
<feature type="compositionally biased region" description="Basic and acidic residues" evidence="1">
    <location>
        <begin position="347"/>
        <end position="358"/>
    </location>
</feature>
<feature type="compositionally biased region" description="Low complexity" evidence="1">
    <location>
        <begin position="300"/>
        <end position="317"/>
    </location>
</feature>
<evidence type="ECO:0000256" key="1">
    <source>
        <dbReference type="SAM" id="MobiDB-lite"/>
    </source>
</evidence>
<feature type="region of interest" description="Disordered" evidence="1">
    <location>
        <begin position="251"/>
        <end position="285"/>
    </location>
</feature>
<evidence type="ECO:0008006" key="4">
    <source>
        <dbReference type="Google" id="ProtNLM"/>
    </source>
</evidence>
<proteinExistence type="predicted"/>
<dbReference type="EMBL" id="KV878213">
    <property type="protein sequence ID" value="OJJ33774.1"/>
    <property type="molecule type" value="Genomic_DNA"/>
</dbReference>
<dbReference type="AlphaFoldDB" id="A0A1L9RFU5"/>
<dbReference type="Proteomes" id="UP000184383">
    <property type="component" value="Unassembled WGS sequence"/>
</dbReference>
<feature type="compositionally biased region" description="Acidic residues" evidence="1">
    <location>
        <begin position="452"/>
        <end position="464"/>
    </location>
</feature>
<feature type="compositionally biased region" description="Basic and acidic residues" evidence="1">
    <location>
        <begin position="65"/>
        <end position="90"/>
    </location>
</feature>
<feature type="compositionally biased region" description="Low complexity" evidence="1">
    <location>
        <begin position="52"/>
        <end position="63"/>
    </location>
</feature>
<evidence type="ECO:0000313" key="3">
    <source>
        <dbReference type="Proteomes" id="UP000184383"/>
    </source>
</evidence>